<reference evidence="1" key="1">
    <citation type="submission" date="2022-10" db="EMBL/GenBank/DDBJ databases">
        <authorList>
            <person name="Chen Y."/>
            <person name="Dougan E. K."/>
            <person name="Chan C."/>
            <person name="Rhodes N."/>
            <person name="Thang M."/>
        </authorList>
    </citation>
    <scope>NUCLEOTIDE SEQUENCE</scope>
</reference>
<reference evidence="2" key="2">
    <citation type="submission" date="2024-04" db="EMBL/GenBank/DDBJ databases">
        <authorList>
            <person name="Chen Y."/>
            <person name="Shah S."/>
            <person name="Dougan E. K."/>
            <person name="Thang M."/>
            <person name="Chan C."/>
        </authorList>
    </citation>
    <scope>NUCLEOTIDE SEQUENCE [LARGE SCALE GENOMIC DNA]</scope>
</reference>
<dbReference type="EMBL" id="CAMXCT020000971">
    <property type="protein sequence ID" value="CAL1138627.1"/>
    <property type="molecule type" value="Genomic_DNA"/>
</dbReference>
<organism evidence="1">
    <name type="scientific">Cladocopium goreaui</name>
    <dbReference type="NCBI Taxonomy" id="2562237"/>
    <lineage>
        <taxon>Eukaryota</taxon>
        <taxon>Sar</taxon>
        <taxon>Alveolata</taxon>
        <taxon>Dinophyceae</taxon>
        <taxon>Suessiales</taxon>
        <taxon>Symbiodiniaceae</taxon>
        <taxon>Cladocopium</taxon>
    </lineage>
</organism>
<comment type="caution">
    <text evidence="1">The sequence shown here is derived from an EMBL/GenBank/DDBJ whole genome shotgun (WGS) entry which is preliminary data.</text>
</comment>
<dbReference type="AlphaFoldDB" id="A0A9P1FSY2"/>
<dbReference type="EMBL" id="CAMXCT030000971">
    <property type="protein sequence ID" value="CAL4772564.1"/>
    <property type="molecule type" value="Genomic_DNA"/>
</dbReference>
<dbReference type="OrthoDB" id="415534at2759"/>
<evidence type="ECO:0000313" key="4">
    <source>
        <dbReference type="Proteomes" id="UP001152797"/>
    </source>
</evidence>
<dbReference type="EMBL" id="CAMXCT010000971">
    <property type="protein sequence ID" value="CAI3985252.1"/>
    <property type="molecule type" value="Genomic_DNA"/>
</dbReference>
<accession>A0A9P1FSY2</accession>
<name>A0A9P1FSY2_9DINO</name>
<gene>
    <name evidence="1" type="ORF">C1SCF055_LOCUS12721</name>
</gene>
<protein>
    <submittedName>
        <fullName evidence="3">FCP1 homology domain-containing protein</fullName>
    </submittedName>
</protein>
<proteinExistence type="predicted"/>
<evidence type="ECO:0000313" key="3">
    <source>
        <dbReference type="EMBL" id="CAL4772564.1"/>
    </source>
</evidence>
<evidence type="ECO:0000313" key="2">
    <source>
        <dbReference type="EMBL" id="CAL1138627.1"/>
    </source>
</evidence>
<evidence type="ECO:0000313" key="1">
    <source>
        <dbReference type="EMBL" id="CAI3985252.1"/>
    </source>
</evidence>
<keyword evidence="4" id="KW-1185">Reference proteome</keyword>
<sequence>MEGLGCGETYNPSTGQLWAHMGPSQIRFHEGNATTWPGEPLAVEVLIPRIPSGSQHVADPRYEDMLNMLGRTLDTKIVEEMREARTGGEYAALLHDAARKNKVEASEAPSGWGPAIRRIASGPPCKNALALSDAIIHLPKRTQVQGVARFYEHYIGSAITKKYAVYEAQALMDICMVHFGPGAKLHQTLTYKADLRYTVPSNLASVCIYVVDHVQFHLVFASCCDSGGCGWIQSLIGKP</sequence>
<dbReference type="Proteomes" id="UP001152797">
    <property type="component" value="Unassembled WGS sequence"/>
</dbReference>